<dbReference type="EMBL" id="LAZR01014713">
    <property type="protein sequence ID" value="KKM16260.1"/>
    <property type="molecule type" value="Genomic_DNA"/>
</dbReference>
<dbReference type="AlphaFoldDB" id="A0A0F9KLV4"/>
<protein>
    <submittedName>
        <fullName evidence="1">Uncharacterized protein</fullName>
    </submittedName>
</protein>
<sequence>MTEVILSEQKKTKRQTKYRIDKDGAGLVFAMIEQSTEIVNGIDLSVPNLTEPPRVTLGEPPAHLTVACVWWGDLYGVEYVERLRDAVARNLSIPYDFVCLTDHDVPDGVFKIIPPKVGPGWWQKVGLFRLFGARILYLDLNNVIVGSLDEVVRAQEPFCMAENFLSKGFAAHNSSVMLWTPTDRTYRIFTRFDDKVLDELHGDQDWIWRVMGDDIVNFCPHHVVSYKLECKKIVVQGPDGPKVFTHMDDTTSILVFHGKPKPHEVEDELIVDNWR</sequence>
<accession>A0A0F9KLV4</accession>
<evidence type="ECO:0000313" key="1">
    <source>
        <dbReference type="EMBL" id="KKM16260.1"/>
    </source>
</evidence>
<name>A0A0F9KLV4_9ZZZZ</name>
<dbReference type="Gene3D" id="3.90.550.10">
    <property type="entry name" value="Spore Coat Polysaccharide Biosynthesis Protein SpsA, Chain A"/>
    <property type="match status" value="1"/>
</dbReference>
<reference evidence="1" key="1">
    <citation type="journal article" date="2015" name="Nature">
        <title>Complex archaea that bridge the gap between prokaryotes and eukaryotes.</title>
        <authorList>
            <person name="Spang A."/>
            <person name="Saw J.H."/>
            <person name="Jorgensen S.L."/>
            <person name="Zaremba-Niedzwiedzka K."/>
            <person name="Martijn J."/>
            <person name="Lind A.E."/>
            <person name="van Eijk R."/>
            <person name="Schleper C."/>
            <person name="Guy L."/>
            <person name="Ettema T.J."/>
        </authorList>
    </citation>
    <scope>NUCLEOTIDE SEQUENCE</scope>
</reference>
<dbReference type="InterPro" id="IPR029044">
    <property type="entry name" value="Nucleotide-diphossugar_trans"/>
</dbReference>
<organism evidence="1">
    <name type="scientific">marine sediment metagenome</name>
    <dbReference type="NCBI Taxonomy" id="412755"/>
    <lineage>
        <taxon>unclassified sequences</taxon>
        <taxon>metagenomes</taxon>
        <taxon>ecological metagenomes</taxon>
    </lineage>
</organism>
<proteinExistence type="predicted"/>
<gene>
    <name evidence="1" type="ORF">LCGC14_1687680</name>
</gene>
<dbReference type="SUPFAM" id="SSF53448">
    <property type="entry name" value="Nucleotide-diphospho-sugar transferases"/>
    <property type="match status" value="1"/>
</dbReference>
<comment type="caution">
    <text evidence="1">The sequence shown here is derived from an EMBL/GenBank/DDBJ whole genome shotgun (WGS) entry which is preliminary data.</text>
</comment>